<reference evidence="4" key="1">
    <citation type="journal article" date="2019" name="Int. J. Syst. Evol. Microbiol.">
        <title>The Global Catalogue of Microorganisms (GCM) 10K type strain sequencing project: providing services to taxonomists for standard genome sequencing and annotation.</title>
        <authorList>
            <consortium name="The Broad Institute Genomics Platform"/>
            <consortium name="The Broad Institute Genome Sequencing Center for Infectious Disease"/>
            <person name="Wu L."/>
            <person name="Ma J."/>
        </authorList>
    </citation>
    <scope>NUCLEOTIDE SEQUENCE [LARGE SCALE GENOMIC DNA]</scope>
    <source>
        <strain evidence="4">CCUG 58411</strain>
    </source>
</reference>
<feature type="chain" id="PRO_5045261133" description="PEP-CTERM sorting domain-containing protein" evidence="2">
    <location>
        <begin position="22"/>
        <end position="204"/>
    </location>
</feature>
<evidence type="ECO:0000256" key="1">
    <source>
        <dbReference type="SAM" id="Phobius"/>
    </source>
</evidence>
<sequence>MIKINKLMLCLAILVSTHAQAKVQTFEEVFTGTIAKTGVIDPDNFDPDNLIGQSTLSNGDVTLTLFYPMFDFSPSHYPGAGTFTRTDSLGALSGDFSAYYSLPDIGSPSVPFLIGGLFNQDNRSLTLPNTGAYQYSWSFGRAEGKITDQGYVTLKINWQIGIPDVLVPVPEPQTGFMFGSGLLILGFFHRLGRFRRRFKYCAPK</sequence>
<feature type="signal peptide" evidence="2">
    <location>
        <begin position="1"/>
        <end position="21"/>
    </location>
</feature>
<gene>
    <name evidence="3" type="ORF">ACFQ2T_06090</name>
</gene>
<keyword evidence="1" id="KW-0472">Membrane</keyword>
<keyword evidence="1" id="KW-0812">Transmembrane</keyword>
<dbReference type="EMBL" id="JBHTLN010000001">
    <property type="protein sequence ID" value="MFD1122065.1"/>
    <property type="molecule type" value="Genomic_DNA"/>
</dbReference>
<keyword evidence="2" id="KW-0732">Signal</keyword>
<comment type="caution">
    <text evidence="3">The sequence shown here is derived from an EMBL/GenBank/DDBJ whole genome shotgun (WGS) entry which is preliminary data.</text>
</comment>
<name>A0ABW3PCX6_9PROT</name>
<dbReference type="RefSeq" id="WP_379031891.1">
    <property type="nucleotide sequence ID" value="NZ_JBHTLN010000001.1"/>
</dbReference>
<accession>A0ABW3PCX6</accession>
<evidence type="ECO:0000313" key="4">
    <source>
        <dbReference type="Proteomes" id="UP001597206"/>
    </source>
</evidence>
<keyword evidence="4" id="KW-1185">Reference proteome</keyword>
<organism evidence="3 4">
    <name type="scientific">Methylophilus flavus</name>
    <dbReference type="NCBI Taxonomy" id="640084"/>
    <lineage>
        <taxon>Bacteria</taxon>
        <taxon>Pseudomonadati</taxon>
        <taxon>Pseudomonadota</taxon>
        <taxon>Betaproteobacteria</taxon>
        <taxon>Nitrosomonadales</taxon>
        <taxon>Methylophilaceae</taxon>
        <taxon>Methylophilus</taxon>
    </lineage>
</organism>
<dbReference type="Proteomes" id="UP001597206">
    <property type="component" value="Unassembled WGS sequence"/>
</dbReference>
<evidence type="ECO:0008006" key="5">
    <source>
        <dbReference type="Google" id="ProtNLM"/>
    </source>
</evidence>
<proteinExistence type="predicted"/>
<evidence type="ECO:0000313" key="3">
    <source>
        <dbReference type="EMBL" id="MFD1122065.1"/>
    </source>
</evidence>
<feature type="transmembrane region" description="Helical" evidence="1">
    <location>
        <begin position="175"/>
        <end position="192"/>
    </location>
</feature>
<protein>
    <recommendedName>
        <fullName evidence="5">PEP-CTERM sorting domain-containing protein</fullName>
    </recommendedName>
</protein>
<evidence type="ECO:0000256" key="2">
    <source>
        <dbReference type="SAM" id="SignalP"/>
    </source>
</evidence>
<keyword evidence="1" id="KW-1133">Transmembrane helix</keyword>